<gene>
    <name evidence="2" type="ORF">KQX54_015508</name>
</gene>
<keyword evidence="1" id="KW-1133">Transmembrane helix</keyword>
<dbReference type="AlphaFoldDB" id="A0AAV7IT93"/>
<dbReference type="Proteomes" id="UP000826195">
    <property type="component" value="Unassembled WGS sequence"/>
</dbReference>
<sequence>MSWCEEARKYHPAGEVVAEENPQKLKFRVQDYYSKVKDIYLYWIGCYYMCVKCWLLAVGGWWLCQDYREGVLLVFWSSNSNNYWTIMSTLIAVVRLSADRQTDRQTDGLLETWTGCFGSRQARDGIAEKLPKDKVLFAIKRELTLRRTKTTPSDETRRYDTPGWSQNYNNHISLAVPVPVPLKTELTQCRWNLMGTLYDVQSDGRKSPNQIVTQYYTMGGRYRQNDVPKNAFGITIIIPKRVHRVENRMRATNDHQTKPDA</sequence>
<proteinExistence type="predicted"/>
<evidence type="ECO:0000313" key="3">
    <source>
        <dbReference type="Proteomes" id="UP000826195"/>
    </source>
</evidence>
<reference evidence="2 3" key="1">
    <citation type="journal article" date="2021" name="J. Hered.">
        <title>A chromosome-level genome assembly of the parasitoid wasp, Cotesia glomerata (Hymenoptera: Braconidae).</title>
        <authorList>
            <person name="Pinto B.J."/>
            <person name="Weis J.J."/>
            <person name="Gamble T."/>
            <person name="Ode P.J."/>
            <person name="Paul R."/>
            <person name="Zaspel J.M."/>
        </authorList>
    </citation>
    <scope>NUCLEOTIDE SEQUENCE [LARGE SCALE GENOMIC DNA]</scope>
    <source>
        <strain evidence="2">CgM1</strain>
    </source>
</reference>
<keyword evidence="1" id="KW-0472">Membrane</keyword>
<organism evidence="2 3">
    <name type="scientific">Cotesia glomerata</name>
    <name type="common">Lepidopteran parasitic wasp</name>
    <name type="synonym">Apanteles glomeratus</name>
    <dbReference type="NCBI Taxonomy" id="32391"/>
    <lineage>
        <taxon>Eukaryota</taxon>
        <taxon>Metazoa</taxon>
        <taxon>Ecdysozoa</taxon>
        <taxon>Arthropoda</taxon>
        <taxon>Hexapoda</taxon>
        <taxon>Insecta</taxon>
        <taxon>Pterygota</taxon>
        <taxon>Neoptera</taxon>
        <taxon>Endopterygota</taxon>
        <taxon>Hymenoptera</taxon>
        <taxon>Apocrita</taxon>
        <taxon>Ichneumonoidea</taxon>
        <taxon>Braconidae</taxon>
        <taxon>Microgastrinae</taxon>
        <taxon>Cotesia</taxon>
    </lineage>
</organism>
<accession>A0AAV7IT93</accession>
<dbReference type="EMBL" id="JAHXZJ010000747">
    <property type="protein sequence ID" value="KAH0558296.1"/>
    <property type="molecule type" value="Genomic_DNA"/>
</dbReference>
<evidence type="ECO:0000256" key="1">
    <source>
        <dbReference type="SAM" id="Phobius"/>
    </source>
</evidence>
<feature type="transmembrane region" description="Helical" evidence="1">
    <location>
        <begin position="40"/>
        <end position="62"/>
    </location>
</feature>
<keyword evidence="3" id="KW-1185">Reference proteome</keyword>
<feature type="transmembrane region" description="Helical" evidence="1">
    <location>
        <begin position="82"/>
        <end position="98"/>
    </location>
</feature>
<name>A0AAV7IT93_COTGL</name>
<evidence type="ECO:0000313" key="2">
    <source>
        <dbReference type="EMBL" id="KAH0558296.1"/>
    </source>
</evidence>
<comment type="caution">
    <text evidence="2">The sequence shown here is derived from an EMBL/GenBank/DDBJ whole genome shotgun (WGS) entry which is preliminary data.</text>
</comment>
<protein>
    <submittedName>
        <fullName evidence="2">Uncharacterized protein</fullName>
    </submittedName>
</protein>
<keyword evidence="1" id="KW-0812">Transmembrane</keyword>